<evidence type="ECO:0000313" key="7">
    <source>
        <dbReference type="Proteomes" id="UP000019277"/>
    </source>
</evidence>
<dbReference type="PATRIC" id="fig|909613.9.peg.4128"/>
<evidence type="ECO:0000256" key="2">
    <source>
        <dbReference type="ARBA" id="ARBA00022741"/>
    </source>
</evidence>
<dbReference type="GO" id="GO:0005524">
    <property type="term" value="F:ATP binding"/>
    <property type="evidence" value="ECO:0007669"/>
    <property type="project" value="UniProtKB-KW"/>
</dbReference>
<sequence>MSRNVVLVSQTPGRGHRSIGDAVSSAPDGAVILVGPGRYSENLVITRPVTITAEDGPGTVRLVATTGVAVVLGADSAALSGLVVVAADADSPAVLVGGGQLDLTECSLAASSWATVFARDDGSVVMRDCEIRNAVGAGVVVTSPRGGVLDTCRFVDLGTSAVVVADDGALLMRACSVDTAAGNGICLNGRGRLTVEDTTVSGTGKPAVAVEQQAVLTASRLSVTGVAAIGFYLASSDQVLLEDCTVERAGGEGVFVAEACAPVLRGCTVRGTRGRGLYFGGRAAGSVSDCAVADVDGVGVAVSGRSVTEFDRTTVSGCSATGVLLDDGADPLLRRLRVVGCDGDAIEIAGGARGTLENVEVDGGRGAGLVVTGGARPSVSGLGVRRTAAAGVRVQEAALALVDSAVEAAGAEGVHAGAGADVSVLRCRVHGSEGAGCLFAEGSSGSVVDSEFSSGAGDGIRVDTEESVRVSGCTVRDNRGSGVRQTRPGSAIEVLDVISGGNRTPDAFGTAATADAPPPEADAPRQRAAAGSDPLVELQNLVGLAGVKSEVTSLVNLNKMAKRRQDAGLSAPPMARHLVFAGAPGTGKTTVARLYGQILAQLGVLAKGHLVEVARADLVAQIIGGTAIKTTEAFTSALGGVLFIDEAYTLSQGGGGSGPDFGREAIDTLVKLMEDRRDEIVVIAAGYSKEMAGFLAANPGMESRFSRTIEFANYTAEELVTIVQSQCARHDYRLDEEVVNALLRYFEDIPKDGTFGNGRTARRVFERMTDRQASRLATSTTADSVDLTLLTVEDLEAVARPAPAS</sequence>
<dbReference type="InterPro" id="IPR027417">
    <property type="entry name" value="P-loop_NTPase"/>
</dbReference>
<evidence type="ECO:0000259" key="5">
    <source>
        <dbReference type="SMART" id="SM00382"/>
    </source>
</evidence>
<keyword evidence="3" id="KW-0067">ATP-binding</keyword>
<dbReference type="SUPFAM" id="SSF51126">
    <property type="entry name" value="Pectin lyase-like"/>
    <property type="match status" value="2"/>
</dbReference>
<evidence type="ECO:0000256" key="3">
    <source>
        <dbReference type="ARBA" id="ARBA00022840"/>
    </source>
</evidence>
<dbReference type="GO" id="GO:0016887">
    <property type="term" value="F:ATP hydrolysis activity"/>
    <property type="evidence" value="ECO:0007669"/>
    <property type="project" value="InterPro"/>
</dbReference>
<dbReference type="SUPFAM" id="SSF52540">
    <property type="entry name" value="P-loop containing nucleoside triphosphate hydrolases"/>
    <property type="match status" value="1"/>
</dbReference>
<feature type="compositionally biased region" description="Low complexity" evidence="4">
    <location>
        <begin position="506"/>
        <end position="515"/>
    </location>
</feature>
<dbReference type="InterPro" id="IPR000641">
    <property type="entry name" value="CbxX/CfxQ"/>
</dbReference>
<dbReference type="InterPro" id="IPR012334">
    <property type="entry name" value="Pectin_lyas_fold"/>
</dbReference>
<dbReference type="InterPro" id="IPR050773">
    <property type="entry name" value="CbxX/CfxQ_RuBisCO_ESX"/>
</dbReference>
<keyword evidence="7" id="KW-1185">Reference proteome</keyword>
<dbReference type="eggNOG" id="COG0464">
    <property type="taxonomic scope" value="Bacteria"/>
</dbReference>
<dbReference type="SMART" id="SM00710">
    <property type="entry name" value="PbH1"/>
    <property type="match status" value="12"/>
</dbReference>
<dbReference type="Proteomes" id="UP000019277">
    <property type="component" value="Unassembled WGS sequence"/>
</dbReference>
<proteinExistence type="inferred from homology"/>
<dbReference type="PANTHER" id="PTHR43392:SF2">
    <property type="entry name" value="AAA-TYPE ATPASE FAMILY PROTEIN _ ANKYRIN REPEAT FAMILY PROTEIN"/>
    <property type="match status" value="1"/>
</dbReference>
<organism evidence="6 7">
    <name type="scientific">Actinokineospora spheciospongiae</name>
    <dbReference type="NCBI Taxonomy" id="909613"/>
    <lineage>
        <taxon>Bacteria</taxon>
        <taxon>Bacillati</taxon>
        <taxon>Actinomycetota</taxon>
        <taxon>Actinomycetes</taxon>
        <taxon>Pseudonocardiales</taxon>
        <taxon>Pseudonocardiaceae</taxon>
        <taxon>Actinokineospora</taxon>
    </lineage>
</organism>
<evidence type="ECO:0000313" key="6">
    <source>
        <dbReference type="EMBL" id="EWC60579.1"/>
    </source>
</evidence>
<dbReference type="InterPro" id="IPR011050">
    <property type="entry name" value="Pectin_lyase_fold/virulence"/>
</dbReference>
<dbReference type="AlphaFoldDB" id="W7J396"/>
<dbReference type="OrthoDB" id="9806903at2"/>
<evidence type="ECO:0000256" key="4">
    <source>
        <dbReference type="SAM" id="MobiDB-lite"/>
    </source>
</evidence>
<feature type="domain" description="AAA+ ATPase" evidence="5">
    <location>
        <begin position="574"/>
        <end position="715"/>
    </location>
</feature>
<dbReference type="EMBL" id="AYXG01000152">
    <property type="protein sequence ID" value="EWC60579.1"/>
    <property type="molecule type" value="Genomic_DNA"/>
</dbReference>
<name>W7J396_9PSEU</name>
<dbReference type="RefSeq" id="WP_052021403.1">
    <property type="nucleotide sequence ID" value="NZ_AYXG01000152.1"/>
</dbReference>
<dbReference type="PANTHER" id="PTHR43392">
    <property type="entry name" value="AAA-TYPE ATPASE FAMILY PROTEIN / ANKYRIN REPEAT FAMILY PROTEIN"/>
    <property type="match status" value="1"/>
</dbReference>
<dbReference type="InterPro" id="IPR003593">
    <property type="entry name" value="AAA+_ATPase"/>
</dbReference>
<dbReference type="InterPro" id="IPR003959">
    <property type="entry name" value="ATPase_AAA_core"/>
</dbReference>
<comment type="similarity">
    <text evidence="1">Belongs to the CbxX/CfxQ family.</text>
</comment>
<dbReference type="Gene3D" id="1.10.8.60">
    <property type="match status" value="1"/>
</dbReference>
<reference evidence="6 7" key="1">
    <citation type="journal article" date="2014" name="Genome Announc.">
        <title>Draft Genome Sequence of the Antitrypanosomally Active Sponge-Associated Bacterium Actinokineospora sp. Strain EG49.</title>
        <authorList>
            <person name="Harjes J."/>
            <person name="Ryu T."/>
            <person name="Abdelmohsen U.R."/>
            <person name="Moitinho-Silva L."/>
            <person name="Horn H."/>
            <person name="Ravasi T."/>
            <person name="Hentschel U."/>
        </authorList>
    </citation>
    <scope>NUCLEOTIDE SEQUENCE [LARGE SCALE GENOMIC DNA]</scope>
    <source>
        <strain evidence="6 7">EG49</strain>
    </source>
</reference>
<comment type="caution">
    <text evidence="6">The sequence shown here is derived from an EMBL/GenBank/DDBJ whole genome shotgun (WGS) entry which is preliminary data.</text>
</comment>
<dbReference type="CDD" id="cd00009">
    <property type="entry name" value="AAA"/>
    <property type="match status" value="1"/>
</dbReference>
<protein>
    <recommendedName>
        <fullName evidence="5">AAA+ ATPase domain-containing protein</fullName>
    </recommendedName>
</protein>
<dbReference type="Gene3D" id="3.40.50.300">
    <property type="entry name" value="P-loop containing nucleotide triphosphate hydrolases"/>
    <property type="match status" value="1"/>
</dbReference>
<feature type="region of interest" description="Disordered" evidence="4">
    <location>
        <begin position="506"/>
        <end position="530"/>
    </location>
</feature>
<keyword evidence="2" id="KW-0547">Nucleotide-binding</keyword>
<dbReference type="InterPro" id="IPR039448">
    <property type="entry name" value="Beta_helix"/>
</dbReference>
<dbReference type="STRING" id="909613.UO65_4126"/>
<dbReference type="Gene3D" id="2.160.20.10">
    <property type="entry name" value="Single-stranded right-handed beta-helix, Pectin lyase-like"/>
    <property type="match status" value="3"/>
</dbReference>
<dbReference type="FunFam" id="3.40.50.300:FF:000216">
    <property type="entry name" value="Type VII secretion ATPase EccA"/>
    <property type="match status" value="1"/>
</dbReference>
<evidence type="ECO:0000256" key="1">
    <source>
        <dbReference type="ARBA" id="ARBA00010378"/>
    </source>
</evidence>
<dbReference type="Pfam" id="PF00004">
    <property type="entry name" value="AAA"/>
    <property type="match status" value="1"/>
</dbReference>
<dbReference type="SMART" id="SM00382">
    <property type="entry name" value="AAA"/>
    <property type="match status" value="1"/>
</dbReference>
<dbReference type="InterPro" id="IPR041627">
    <property type="entry name" value="AAA_lid_6"/>
</dbReference>
<dbReference type="Pfam" id="PF13229">
    <property type="entry name" value="Beta_helix"/>
    <property type="match status" value="1"/>
</dbReference>
<dbReference type="InterPro" id="IPR006626">
    <property type="entry name" value="PbH1"/>
</dbReference>
<dbReference type="Pfam" id="PF17866">
    <property type="entry name" value="AAA_lid_6"/>
    <property type="match status" value="1"/>
</dbReference>
<accession>W7J396</accession>
<dbReference type="PRINTS" id="PR00819">
    <property type="entry name" value="CBXCFQXSUPER"/>
</dbReference>
<gene>
    <name evidence="6" type="ORF">UO65_4126</name>
</gene>